<dbReference type="GO" id="GO:0009401">
    <property type="term" value="P:phosphoenolpyruvate-dependent sugar phosphotransferase system"/>
    <property type="evidence" value="ECO:0007669"/>
    <property type="project" value="UniProtKB-KW"/>
</dbReference>
<evidence type="ECO:0000256" key="2">
    <source>
        <dbReference type="ARBA" id="ARBA00022448"/>
    </source>
</evidence>
<evidence type="ECO:0000256" key="4">
    <source>
        <dbReference type="ARBA" id="ARBA00022553"/>
    </source>
</evidence>
<dbReference type="NCBIfam" id="TIGR00824">
    <property type="entry name" value="EIIA-man"/>
    <property type="match status" value="1"/>
</dbReference>
<dbReference type="InterPro" id="IPR013789">
    <property type="entry name" value="PTS_EIIA_man"/>
</dbReference>
<dbReference type="EMBL" id="BOPZ01000004">
    <property type="protein sequence ID" value="GIM28147.1"/>
    <property type="molecule type" value="Genomic_DNA"/>
</dbReference>
<organism evidence="10 11">
    <name type="scientific">Clostridium polyendosporum</name>
    <dbReference type="NCBI Taxonomy" id="69208"/>
    <lineage>
        <taxon>Bacteria</taxon>
        <taxon>Bacillati</taxon>
        <taxon>Bacillota</taxon>
        <taxon>Clostridia</taxon>
        <taxon>Eubacteriales</taxon>
        <taxon>Clostridiaceae</taxon>
        <taxon>Clostridium</taxon>
    </lineage>
</organism>
<dbReference type="SUPFAM" id="SSF53062">
    <property type="entry name" value="PTS system fructose IIA component-like"/>
    <property type="match status" value="1"/>
</dbReference>
<accession>A0A919RXL0</accession>
<keyword evidence="11" id="KW-1185">Reference proteome</keyword>
<evidence type="ECO:0000256" key="7">
    <source>
        <dbReference type="ARBA" id="ARBA00022683"/>
    </source>
</evidence>
<evidence type="ECO:0000256" key="8">
    <source>
        <dbReference type="ARBA" id="ARBA00022777"/>
    </source>
</evidence>
<comment type="subcellular location">
    <subcellularLocation>
        <location evidence="1">Cytoplasm</location>
    </subcellularLocation>
</comment>
<dbReference type="Proteomes" id="UP000679179">
    <property type="component" value="Unassembled WGS sequence"/>
</dbReference>
<proteinExistence type="predicted"/>
<dbReference type="GO" id="GO:0016773">
    <property type="term" value="F:phosphotransferase activity, alcohol group as acceptor"/>
    <property type="evidence" value="ECO:0007669"/>
    <property type="project" value="InterPro"/>
</dbReference>
<dbReference type="Pfam" id="PF03610">
    <property type="entry name" value="EIIA-man"/>
    <property type="match status" value="1"/>
</dbReference>
<dbReference type="InterPro" id="IPR004701">
    <property type="entry name" value="PTS_EIIA_man-typ"/>
</dbReference>
<evidence type="ECO:0000256" key="1">
    <source>
        <dbReference type="ARBA" id="ARBA00004496"/>
    </source>
</evidence>
<keyword evidence="5" id="KW-0762">Sugar transport</keyword>
<evidence type="ECO:0000313" key="10">
    <source>
        <dbReference type="EMBL" id="GIM28147.1"/>
    </source>
</evidence>
<comment type="caution">
    <text evidence="10">The sequence shown here is derived from an EMBL/GenBank/DDBJ whole genome shotgun (WGS) entry which is preliminary data.</text>
</comment>
<dbReference type="InterPro" id="IPR033887">
    <property type="entry name" value="PTS_IIA_man"/>
</dbReference>
<evidence type="ECO:0000256" key="6">
    <source>
        <dbReference type="ARBA" id="ARBA00022679"/>
    </source>
</evidence>
<protein>
    <submittedName>
        <fullName evidence="10">PTS mannose transporter subunit IID</fullName>
    </submittedName>
</protein>
<dbReference type="PANTHER" id="PTHR33799">
    <property type="entry name" value="PTS PERMEASE-RELATED-RELATED"/>
    <property type="match status" value="1"/>
</dbReference>
<sequence length="139" mass="14958">MVAVVVGTHGKFSQEIVRSSEMIFGKQENVGVVTFEPGEGADGLVQKYTEVIESLDSSQGVLFMVDLFGGSPFNAASRIAINNENMDIVTGVSLPMLLEVYGSRSFLSVSELVETAKNAVKDSVKSFKSSIEGDEEEEL</sequence>
<keyword evidence="3" id="KW-0963">Cytoplasm</keyword>
<dbReference type="CDD" id="cd00006">
    <property type="entry name" value="PTS_IIA_man"/>
    <property type="match status" value="1"/>
</dbReference>
<keyword evidence="4" id="KW-0597">Phosphoprotein</keyword>
<evidence type="ECO:0000256" key="5">
    <source>
        <dbReference type="ARBA" id="ARBA00022597"/>
    </source>
</evidence>
<name>A0A919RXL0_9CLOT</name>
<dbReference type="InterPro" id="IPR036662">
    <property type="entry name" value="PTS_EIIA_man-typ_sf"/>
</dbReference>
<dbReference type="RefSeq" id="WP_212902881.1">
    <property type="nucleotide sequence ID" value="NZ_BOPZ01000004.1"/>
</dbReference>
<gene>
    <name evidence="10" type="ORF">CPJCM30710_08130</name>
</gene>
<feature type="domain" description="PTS EIIA type-4" evidence="9">
    <location>
        <begin position="1"/>
        <end position="124"/>
    </location>
</feature>
<dbReference type="Gene3D" id="3.40.50.510">
    <property type="entry name" value="Phosphotransferase system, mannose-type IIA component"/>
    <property type="match status" value="1"/>
</dbReference>
<dbReference type="PROSITE" id="PS51096">
    <property type="entry name" value="PTS_EIIA_TYPE_4"/>
    <property type="match status" value="1"/>
</dbReference>
<dbReference type="GO" id="GO:0016301">
    <property type="term" value="F:kinase activity"/>
    <property type="evidence" value="ECO:0007669"/>
    <property type="project" value="UniProtKB-KW"/>
</dbReference>
<keyword evidence="7" id="KW-0598">Phosphotransferase system</keyword>
<evidence type="ECO:0000256" key="3">
    <source>
        <dbReference type="ARBA" id="ARBA00022490"/>
    </source>
</evidence>
<evidence type="ECO:0000313" key="11">
    <source>
        <dbReference type="Proteomes" id="UP000679179"/>
    </source>
</evidence>
<evidence type="ECO:0000259" key="9">
    <source>
        <dbReference type="PROSITE" id="PS51096"/>
    </source>
</evidence>
<reference evidence="10" key="1">
    <citation type="submission" date="2021-03" db="EMBL/GenBank/DDBJ databases">
        <title>Taxonomic study of Clostridium polyendosporum from meadow-gley soil under rice.</title>
        <authorList>
            <person name="Kobayashi H."/>
            <person name="Tanizawa Y."/>
            <person name="Yagura M."/>
        </authorList>
    </citation>
    <scope>NUCLEOTIDE SEQUENCE</scope>
    <source>
        <strain evidence="10">JCM 30710</strain>
    </source>
</reference>
<keyword evidence="6" id="KW-0808">Transferase</keyword>
<keyword evidence="8" id="KW-0418">Kinase</keyword>
<dbReference type="PANTHER" id="PTHR33799:SF1">
    <property type="entry name" value="PTS SYSTEM MANNOSE-SPECIFIC EIIAB COMPONENT-RELATED"/>
    <property type="match status" value="1"/>
</dbReference>
<dbReference type="GO" id="GO:0016020">
    <property type="term" value="C:membrane"/>
    <property type="evidence" value="ECO:0007669"/>
    <property type="project" value="InterPro"/>
</dbReference>
<dbReference type="AlphaFoldDB" id="A0A919RXL0"/>
<dbReference type="GO" id="GO:0005737">
    <property type="term" value="C:cytoplasm"/>
    <property type="evidence" value="ECO:0007669"/>
    <property type="project" value="UniProtKB-SubCell"/>
</dbReference>
<dbReference type="InterPro" id="IPR051471">
    <property type="entry name" value="Bacterial_PTS_sugar_comp"/>
</dbReference>
<keyword evidence="2" id="KW-0813">Transport</keyword>